<evidence type="ECO:0000313" key="8">
    <source>
        <dbReference type="Proteomes" id="UP000471298"/>
    </source>
</evidence>
<feature type="transmembrane region" description="Helical" evidence="6">
    <location>
        <begin position="309"/>
        <end position="326"/>
    </location>
</feature>
<feature type="transmembrane region" description="Helical" evidence="6">
    <location>
        <begin position="273"/>
        <end position="297"/>
    </location>
</feature>
<evidence type="ECO:0000256" key="6">
    <source>
        <dbReference type="SAM" id="Phobius"/>
    </source>
</evidence>
<dbReference type="Proteomes" id="UP000471298">
    <property type="component" value="Unassembled WGS sequence"/>
</dbReference>
<dbReference type="GO" id="GO:0015658">
    <property type="term" value="F:branched-chain amino acid transmembrane transporter activity"/>
    <property type="evidence" value="ECO:0007669"/>
    <property type="project" value="InterPro"/>
</dbReference>
<proteinExistence type="predicted"/>
<evidence type="ECO:0000256" key="4">
    <source>
        <dbReference type="ARBA" id="ARBA00022989"/>
    </source>
</evidence>
<keyword evidence="8" id="KW-1185">Reference proteome</keyword>
<dbReference type="RefSeq" id="WP_152809594.1">
    <property type="nucleotide sequence ID" value="NZ_WHNW01000003.1"/>
</dbReference>
<sequence length="335" mass="36434">MIRWRQDNQGKLISLALWLLLLLLPIGMSGYSLSQFSIYFCYGIFAMSLAFLWGQVGLLCLGQAIFFGVGAYSMSLATLGMLPTLSTLSMLTGNHELMVTTAGGEMTRQWLGIGLAVLLPMFIALCMAWLLFNGNTLDGAFLGLVTLALAVIAERLFGQWSFVGGSNGLFNIPPLLWQGNWLSETSVYFVTLGVAFVIWVGLVGLQKSPLGLIVRAVRDNEHRSSHLGIHTVKVKTLSLVLSAGIAGLAGALFVTQFYFVSPDLVGFRLSTEVLIWVAVAGRLSCSAAFFGAISVRLLEGYLGDVFGDYWLLLLGLLFILVVMYLPKGLLGKWLD</sequence>
<dbReference type="InParanoid" id="A0A6N7EWD1"/>
<reference evidence="7 8" key="1">
    <citation type="submission" date="2019-10" db="EMBL/GenBank/DDBJ databases">
        <title>Cardiobacteriales fam. a chemoheterotrophic member of the order Cardiobacteriales, and proposal of Cardiobacteriales fam. nov.</title>
        <authorList>
            <person name="Wang C."/>
        </authorList>
    </citation>
    <scope>NUCLEOTIDE SEQUENCE [LARGE SCALE GENOMIC DNA]</scope>
    <source>
        <strain evidence="7 8">ML27</strain>
    </source>
</reference>
<feature type="transmembrane region" description="Helical" evidence="6">
    <location>
        <begin position="12"/>
        <end position="30"/>
    </location>
</feature>
<dbReference type="AlphaFoldDB" id="A0A6N7EWD1"/>
<comment type="caution">
    <text evidence="7">The sequence shown here is derived from an EMBL/GenBank/DDBJ whole genome shotgun (WGS) entry which is preliminary data.</text>
</comment>
<feature type="transmembrane region" description="Helical" evidence="6">
    <location>
        <begin position="239"/>
        <end position="261"/>
    </location>
</feature>
<dbReference type="EMBL" id="WHNW01000003">
    <property type="protein sequence ID" value="MPV85895.1"/>
    <property type="molecule type" value="Genomic_DNA"/>
</dbReference>
<protein>
    <submittedName>
        <fullName evidence="7">Branched-chain amino acid ABC transporter permease</fullName>
    </submittedName>
</protein>
<organism evidence="7 8">
    <name type="scientific">Ostreibacterium oceani</name>
    <dbReference type="NCBI Taxonomy" id="2654998"/>
    <lineage>
        <taxon>Bacteria</taxon>
        <taxon>Pseudomonadati</taxon>
        <taxon>Pseudomonadota</taxon>
        <taxon>Gammaproteobacteria</taxon>
        <taxon>Cardiobacteriales</taxon>
        <taxon>Ostreibacteriaceae</taxon>
        <taxon>Ostreibacterium</taxon>
    </lineage>
</organism>
<keyword evidence="2" id="KW-1003">Cell membrane</keyword>
<keyword evidence="4 6" id="KW-1133">Transmembrane helix</keyword>
<keyword evidence="3 6" id="KW-0812">Transmembrane</keyword>
<dbReference type="CDD" id="cd06581">
    <property type="entry name" value="TM_PBP1_LivM_like"/>
    <property type="match status" value="1"/>
</dbReference>
<feature type="transmembrane region" description="Helical" evidence="6">
    <location>
        <begin position="186"/>
        <end position="205"/>
    </location>
</feature>
<keyword evidence="5 6" id="KW-0472">Membrane</keyword>
<name>A0A6N7EWD1_9GAMM</name>
<dbReference type="InterPro" id="IPR001851">
    <property type="entry name" value="ABC_transp_permease"/>
</dbReference>
<dbReference type="InterPro" id="IPR043428">
    <property type="entry name" value="LivM-like"/>
</dbReference>
<accession>A0A6N7EWD1</accession>
<dbReference type="PANTHER" id="PTHR30482:SF4">
    <property type="entry name" value="SLR1201 PROTEIN"/>
    <property type="match status" value="1"/>
</dbReference>
<evidence type="ECO:0000256" key="2">
    <source>
        <dbReference type="ARBA" id="ARBA00022475"/>
    </source>
</evidence>
<dbReference type="GO" id="GO:0005886">
    <property type="term" value="C:plasma membrane"/>
    <property type="evidence" value="ECO:0007669"/>
    <property type="project" value="UniProtKB-SubCell"/>
</dbReference>
<dbReference type="FunCoup" id="A0A6N7EWD1">
    <property type="interactions" value="190"/>
</dbReference>
<feature type="transmembrane region" description="Helical" evidence="6">
    <location>
        <begin position="65"/>
        <end position="90"/>
    </location>
</feature>
<feature type="transmembrane region" description="Helical" evidence="6">
    <location>
        <begin position="110"/>
        <end position="132"/>
    </location>
</feature>
<dbReference type="Pfam" id="PF02653">
    <property type="entry name" value="BPD_transp_2"/>
    <property type="match status" value="1"/>
</dbReference>
<evidence type="ECO:0000313" key="7">
    <source>
        <dbReference type="EMBL" id="MPV85895.1"/>
    </source>
</evidence>
<comment type="subcellular location">
    <subcellularLocation>
        <location evidence="1">Cell inner membrane</location>
        <topology evidence="1">Multi-pass membrane protein</topology>
    </subcellularLocation>
</comment>
<evidence type="ECO:0000256" key="5">
    <source>
        <dbReference type="ARBA" id="ARBA00023136"/>
    </source>
</evidence>
<evidence type="ECO:0000256" key="1">
    <source>
        <dbReference type="ARBA" id="ARBA00004429"/>
    </source>
</evidence>
<gene>
    <name evidence="7" type="ORF">GCU85_03965</name>
</gene>
<evidence type="ECO:0000256" key="3">
    <source>
        <dbReference type="ARBA" id="ARBA00022692"/>
    </source>
</evidence>
<dbReference type="PANTHER" id="PTHR30482">
    <property type="entry name" value="HIGH-AFFINITY BRANCHED-CHAIN AMINO ACID TRANSPORT SYSTEM PERMEASE"/>
    <property type="match status" value="1"/>
</dbReference>
<feature type="transmembrane region" description="Helical" evidence="6">
    <location>
        <begin position="139"/>
        <end position="157"/>
    </location>
</feature>
<feature type="transmembrane region" description="Helical" evidence="6">
    <location>
        <begin position="36"/>
        <end position="53"/>
    </location>
</feature>